<gene>
    <name evidence="7" type="ORF">g.8079</name>
</gene>
<dbReference type="EMBL" id="GEDC01016002">
    <property type="protein sequence ID" value="JAS21296.1"/>
    <property type="molecule type" value="Transcribed_RNA"/>
</dbReference>
<keyword evidence="4" id="KW-0393">Immunoglobulin domain</keyword>
<keyword evidence="5" id="KW-1133">Transmembrane helix</keyword>
<reference evidence="7" key="1">
    <citation type="submission" date="2015-12" db="EMBL/GenBank/DDBJ databases">
        <title>De novo transcriptome assembly of four potential Pierce s Disease insect vectors from Arizona vineyards.</title>
        <authorList>
            <person name="Tassone E.E."/>
        </authorList>
    </citation>
    <scope>NUCLEOTIDE SEQUENCE</scope>
</reference>
<dbReference type="FunFam" id="2.60.40.10:FF:000032">
    <property type="entry name" value="palladin isoform X1"/>
    <property type="match status" value="1"/>
</dbReference>
<evidence type="ECO:0000313" key="7">
    <source>
        <dbReference type="EMBL" id="JAS21296.1"/>
    </source>
</evidence>
<evidence type="ECO:0000256" key="5">
    <source>
        <dbReference type="SAM" id="Phobius"/>
    </source>
</evidence>
<feature type="domain" description="Ig-like" evidence="6">
    <location>
        <begin position="37"/>
        <end position="123"/>
    </location>
</feature>
<organism evidence="7">
    <name type="scientific">Clastoptera arizonana</name>
    <name type="common">Arizona spittle bug</name>
    <dbReference type="NCBI Taxonomy" id="38151"/>
    <lineage>
        <taxon>Eukaryota</taxon>
        <taxon>Metazoa</taxon>
        <taxon>Ecdysozoa</taxon>
        <taxon>Arthropoda</taxon>
        <taxon>Hexapoda</taxon>
        <taxon>Insecta</taxon>
        <taxon>Pterygota</taxon>
        <taxon>Neoptera</taxon>
        <taxon>Paraneoptera</taxon>
        <taxon>Hemiptera</taxon>
        <taxon>Auchenorrhyncha</taxon>
        <taxon>Cercopoidea</taxon>
        <taxon>Clastopteridae</taxon>
        <taxon>Clastoptera</taxon>
    </lineage>
</organism>
<dbReference type="FunFam" id="2.60.40.10:FF:000107">
    <property type="entry name" value="Myosin, light chain kinase a"/>
    <property type="match status" value="1"/>
</dbReference>
<evidence type="ECO:0000256" key="4">
    <source>
        <dbReference type="ARBA" id="ARBA00023319"/>
    </source>
</evidence>
<keyword evidence="5" id="KW-0812">Transmembrane</keyword>
<feature type="domain" description="Ig-like" evidence="6">
    <location>
        <begin position="228"/>
        <end position="304"/>
    </location>
</feature>
<accession>A0A1B6D6L9</accession>
<dbReference type="SMART" id="SM00408">
    <property type="entry name" value="IGc2"/>
    <property type="match status" value="6"/>
</dbReference>
<dbReference type="PANTHER" id="PTHR12231:SF253">
    <property type="entry name" value="DPR-INTERACTING PROTEIN ETA, ISOFORM B-RELATED"/>
    <property type="match status" value="1"/>
</dbReference>
<evidence type="ECO:0000259" key="6">
    <source>
        <dbReference type="PROSITE" id="PS50835"/>
    </source>
</evidence>
<evidence type="ECO:0000256" key="1">
    <source>
        <dbReference type="ARBA" id="ARBA00022729"/>
    </source>
</evidence>
<dbReference type="InterPro" id="IPR013098">
    <property type="entry name" value="Ig_I-set"/>
</dbReference>
<name>A0A1B6D6L9_9HEMI</name>
<dbReference type="SUPFAM" id="SSF48726">
    <property type="entry name" value="Immunoglobulin"/>
    <property type="match status" value="6"/>
</dbReference>
<feature type="transmembrane region" description="Helical" evidence="5">
    <location>
        <begin position="614"/>
        <end position="633"/>
    </location>
</feature>
<dbReference type="InterPro" id="IPR007110">
    <property type="entry name" value="Ig-like_dom"/>
</dbReference>
<feature type="non-terminal residue" evidence="7">
    <location>
        <position position="669"/>
    </location>
</feature>
<dbReference type="InterPro" id="IPR036179">
    <property type="entry name" value="Ig-like_dom_sf"/>
</dbReference>
<dbReference type="InterPro" id="IPR051170">
    <property type="entry name" value="Neural/epithelial_adhesion"/>
</dbReference>
<dbReference type="AlphaFoldDB" id="A0A1B6D6L9"/>
<keyword evidence="5" id="KW-0472">Membrane</keyword>
<dbReference type="PROSITE" id="PS50835">
    <property type="entry name" value="IG_LIKE"/>
    <property type="match status" value="5"/>
</dbReference>
<dbReference type="Pfam" id="PF07679">
    <property type="entry name" value="I-set"/>
    <property type="match status" value="3"/>
</dbReference>
<keyword evidence="3" id="KW-1015">Disulfide bond</keyword>
<keyword evidence="1" id="KW-0732">Signal</keyword>
<dbReference type="PANTHER" id="PTHR12231">
    <property type="entry name" value="CTX-RELATED TYPE I TRANSMEMBRANE PROTEIN"/>
    <property type="match status" value="1"/>
</dbReference>
<feature type="domain" description="Ig-like" evidence="6">
    <location>
        <begin position="313"/>
        <end position="397"/>
    </location>
</feature>
<evidence type="ECO:0000256" key="2">
    <source>
        <dbReference type="ARBA" id="ARBA00022737"/>
    </source>
</evidence>
<dbReference type="InterPro" id="IPR003599">
    <property type="entry name" value="Ig_sub"/>
</dbReference>
<proteinExistence type="predicted"/>
<evidence type="ECO:0000256" key="3">
    <source>
        <dbReference type="ARBA" id="ARBA00023157"/>
    </source>
</evidence>
<feature type="domain" description="Ig-like" evidence="6">
    <location>
        <begin position="399"/>
        <end position="493"/>
    </location>
</feature>
<sequence>PKQDTGQFTCIATNFTTGFSQTSRTATVDVHWLGQSAEVLLHNPDLKEDIKSGDDVTIKCHVDGSGDLNIEWFRNDERVIKTEKVQPKGKRLHIKSASPMDNGVYRCKVTNEAGTIESFKNLAVNIPGEEWAWMREPPKDALVKKGGVARFDCLYQSADVLEWYFKETGPLENTTRIGILPNGSLVIYKVRASDQGMYSCVGIRGESTAVPQKYSAKLIIAYLGDVGPRVMEPEGSDDRIVAVGTEMQVTCIPPKSNPPATVVWSGPRPLNVDQGSLLIESVKQEDAGNYTCTIHNIADSKNMTFHLIIATPPLIKEGPMSISVEEGEPAVLKCIFSAIPPPITKVLWQRDKAYLRHDNRIIVNQNNGTLTIFNTHVTDKGEYTCVINTTSVKPVFSKPAVLHIKEKLKFSPRPVDKKLELGSVKKVYCKAQGATPPVIKWLKEGEPMLKFPEHVVDVNGTLHFNKVQSSDKGRYTCIATNSQGLINATIEIDVIVTPKFTVLPQNPTDAFEGYPVMFDCIAEGDPKPTIQWDKNTVMNDFDHKRFHVLENGSLMIKEAYLSDEGKYGCTAGNSGGLKRYEVSLIVRSVGGYRPDGSIEGLEGEGSMMTKTVCITLSAAAAYMVLVIGLMAWCRYRRRKRKQAYLEANPTSAMTEGTGHSLLGKVENGN</sequence>
<dbReference type="Pfam" id="PF13927">
    <property type="entry name" value="Ig_3"/>
    <property type="match status" value="2"/>
</dbReference>
<dbReference type="InterPro" id="IPR013783">
    <property type="entry name" value="Ig-like_fold"/>
</dbReference>
<dbReference type="SMART" id="SM00409">
    <property type="entry name" value="IG"/>
    <property type="match status" value="6"/>
</dbReference>
<feature type="non-terminal residue" evidence="7">
    <location>
        <position position="1"/>
    </location>
</feature>
<dbReference type="Gene3D" id="2.60.40.10">
    <property type="entry name" value="Immunoglobulins"/>
    <property type="match status" value="6"/>
</dbReference>
<protein>
    <recommendedName>
        <fullName evidence="6">Ig-like domain-containing protein</fullName>
    </recommendedName>
</protein>
<dbReference type="InterPro" id="IPR003598">
    <property type="entry name" value="Ig_sub2"/>
</dbReference>
<feature type="domain" description="Ig-like" evidence="6">
    <location>
        <begin position="498"/>
        <end position="583"/>
    </location>
</feature>
<keyword evidence="2" id="KW-0677">Repeat</keyword>